<dbReference type="InterPro" id="IPR045886">
    <property type="entry name" value="ThiF/MoeB/HesA"/>
</dbReference>
<keyword evidence="5" id="KW-1185">Reference proteome</keyword>
<reference evidence="4 5" key="1">
    <citation type="submission" date="2019-01" db="EMBL/GenBank/DDBJ databases">
        <authorList>
            <person name="Chen W.-M."/>
        </authorList>
    </citation>
    <scope>NUCLEOTIDE SEQUENCE [LARGE SCALE GENOMIC DNA]</scope>
    <source>
        <strain evidence="4 5">KYPC3</strain>
    </source>
</reference>
<organism evidence="4 5">
    <name type="scientific">Rheinheimera riviphila</name>
    <dbReference type="NCBI Taxonomy" id="1834037"/>
    <lineage>
        <taxon>Bacteria</taxon>
        <taxon>Pseudomonadati</taxon>
        <taxon>Pseudomonadota</taxon>
        <taxon>Gammaproteobacteria</taxon>
        <taxon>Chromatiales</taxon>
        <taxon>Chromatiaceae</taxon>
        <taxon>Rheinheimera</taxon>
    </lineage>
</organism>
<evidence type="ECO:0000256" key="2">
    <source>
        <dbReference type="SAM" id="Phobius"/>
    </source>
</evidence>
<keyword evidence="2" id="KW-0812">Transmembrane</keyword>
<evidence type="ECO:0000259" key="3">
    <source>
        <dbReference type="Pfam" id="PF00899"/>
    </source>
</evidence>
<dbReference type="Proteomes" id="UP000283077">
    <property type="component" value="Unassembled WGS sequence"/>
</dbReference>
<proteinExistence type="inferred from homology"/>
<dbReference type="CDD" id="cd00757">
    <property type="entry name" value="ThiF_MoeB_HesA_family"/>
    <property type="match status" value="1"/>
</dbReference>
<dbReference type="Gene3D" id="3.40.50.720">
    <property type="entry name" value="NAD(P)-binding Rossmann-like Domain"/>
    <property type="match status" value="1"/>
</dbReference>
<evidence type="ECO:0000313" key="5">
    <source>
        <dbReference type="Proteomes" id="UP000283077"/>
    </source>
</evidence>
<dbReference type="GO" id="GO:0008641">
    <property type="term" value="F:ubiquitin-like modifier activating enzyme activity"/>
    <property type="evidence" value="ECO:0007669"/>
    <property type="project" value="InterPro"/>
</dbReference>
<dbReference type="Pfam" id="PF00899">
    <property type="entry name" value="ThiF"/>
    <property type="match status" value="1"/>
</dbReference>
<feature type="transmembrane region" description="Helical" evidence="2">
    <location>
        <begin position="107"/>
        <end position="133"/>
    </location>
</feature>
<dbReference type="GO" id="GO:0005829">
    <property type="term" value="C:cytosol"/>
    <property type="evidence" value="ECO:0007669"/>
    <property type="project" value="TreeGrafter"/>
</dbReference>
<dbReference type="OrthoDB" id="9804286at2"/>
<feature type="domain" description="THIF-type NAD/FAD binding fold" evidence="3">
    <location>
        <begin position="85"/>
        <end position="317"/>
    </location>
</feature>
<dbReference type="FunFam" id="3.40.50.720:FF:000080">
    <property type="entry name" value="Thiazole biosynthesis adenylyltransferase ThiF"/>
    <property type="match status" value="1"/>
</dbReference>
<name>A0A437R272_9GAMM</name>
<protein>
    <submittedName>
        <fullName evidence="4">HesA/MoeB/ThiF family protein</fullName>
    </submittedName>
</protein>
<evidence type="ECO:0000256" key="1">
    <source>
        <dbReference type="ARBA" id="ARBA00009919"/>
    </source>
</evidence>
<gene>
    <name evidence="4" type="ORF">EOE67_04730</name>
</gene>
<dbReference type="GO" id="GO:0004792">
    <property type="term" value="F:thiosulfate-cyanide sulfurtransferase activity"/>
    <property type="evidence" value="ECO:0007669"/>
    <property type="project" value="TreeGrafter"/>
</dbReference>
<comment type="similarity">
    <text evidence="1">Belongs to the HesA/MoeB/ThiF family.</text>
</comment>
<evidence type="ECO:0000313" key="4">
    <source>
        <dbReference type="EMBL" id="RVU40884.1"/>
    </source>
</evidence>
<keyword evidence="2" id="KW-1133">Transmembrane helix</keyword>
<dbReference type="GO" id="GO:0008146">
    <property type="term" value="F:sulfotransferase activity"/>
    <property type="evidence" value="ECO:0007669"/>
    <property type="project" value="TreeGrafter"/>
</dbReference>
<dbReference type="EMBL" id="SACS01000003">
    <property type="protein sequence ID" value="RVU40884.1"/>
    <property type="molecule type" value="Genomic_DNA"/>
</dbReference>
<dbReference type="AlphaFoldDB" id="A0A437R272"/>
<dbReference type="InterPro" id="IPR000594">
    <property type="entry name" value="ThiF_NAD_FAD-bd"/>
</dbReference>
<dbReference type="InterPro" id="IPR035985">
    <property type="entry name" value="Ubiquitin-activating_enz"/>
</dbReference>
<keyword evidence="2" id="KW-0472">Membrane</keyword>
<dbReference type="SUPFAM" id="SSF69572">
    <property type="entry name" value="Activating enzymes of the ubiquitin-like proteins"/>
    <property type="match status" value="1"/>
</dbReference>
<comment type="caution">
    <text evidence="4">The sequence shown here is derived from an EMBL/GenBank/DDBJ whole genome shotgun (WGS) entry which is preliminary data.</text>
</comment>
<accession>A0A437R272</accession>
<dbReference type="PANTHER" id="PTHR10953">
    <property type="entry name" value="UBIQUITIN-ACTIVATING ENZYME E1"/>
    <property type="match status" value="1"/>
</dbReference>
<sequence>MSGIFRRWCKPACAAWRWFPPLSPRRNRKKRCSNCSNIAMPYNCRRGLNAMATKLTTSAKLITSANHSSPAALQSPLPDQQFLYYSRQLLLPDWSEQRQLQLQQKKVLIVGMGGLGCPAATYLAGAGVGWLLLADGDKVELSNLPRQTLFRVSDIGLNKAEAAAATLQQLNPFIRIDALSQMLDEAELVRRIAWADLVLDCSDNLATKLAINRICQQQQRCWLGASASGYQGYSWLINPASGGCLECLGHQQPLLPGGCLQQGVYTPLVGQLGLQLASMALQQLANGRRRRSFVQIYQHHQQQFSQCQLLADPQCKCCGVTADV</sequence>
<dbReference type="PANTHER" id="PTHR10953:SF240">
    <property type="entry name" value="SULFUR CARRIER PROTEIN THIS ADENYLYLTRANSFERASE"/>
    <property type="match status" value="1"/>
</dbReference>
<dbReference type="GO" id="GO:0016779">
    <property type="term" value="F:nucleotidyltransferase activity"/>
    <property type="evidence" value="ECO:0007669"/>
    <property type="project" value="TreeGrafter"/>
</dbReference>